<name>A0ACB8E2L9_DERSI</name>
<evidence type="ECO:0000313" key="1">
    <source>
        <dbReference type="EMBL" id="KAH7981002.1"/>
    </source>
</evidence>
<evidence type="ECO:0000313" key="2">
    <source>
        <dbReference type="Proteomes" id="UP000821865"/>
    </source>
</evidence>
<accession>A0ACB8E2L9</accession>
<organism evidence="1 2">
    <name type="scientific">Dermacentor silvarum</name>
    <name type="common">Tick</name>
    <dbReference type="NCBI Taxonomy" id="543639"/>
    <lineage>
        <taxon>Eukaryota</taxon>
        <taxon>Metazoa</taxon>
        <taxon>Ecdysozoa</taxon>
        <taxon>Arthropoda</taxon>
        <taxon>Chelicerata</taxon>
        <taxon>Arachnida</taxon>
        <taxon>Acari</taxon>
        <taxon>Parasitiformes</taxon>
        <taxon>Ixodida</taxon>
        <taxon>Ixodoidea</taxon>
        <taxon>Ixodidae</taxon>
        <taxon>Rhipicephalinae</taxon>
        <taxon>Dermacentor</taxon>
    </lineage>
</organism>
<sequence length="452" mass="50237">MDSTDTINIVAPLDKVWLLACAVSRGYGAALNAAKITKDSKVGIWGLGAVGLSVAMGAKERGAKTIIGIDINESKFQRAKEFGCTECVNPNTLPKPIVQHLAEKTNGGLDFTFECIGNVHTMREALESSHAGWGESVILGAAPTDKLIATLPSQLTAGRTWRGCVFGGWKTVDQVPQLVDLYLDKKLKLDELISHRLHLERINDAFTLMQGGLSDMEDAERQGDVDGRLEPWNWGVEDPGWAWSTTHKSPEVVLLGPQQAQFHPRWSSGTAGVRSASPLARDRRSYWEVRVSHRVFGTSMMWGLCTAQARLHANAFLDLLGQDSQGWGLSHKGLLWHDGRWRSFTRPFRENEPTVLGLLFDGRRGTLTYYKDGVCLGVAFRDLHRVREPLYPAVSSTAAKTEMCLANARRDYAGLQDRCRAVILRRTAGPDAVRELRLPPRLQRYLLHEEDM</sequence>
<reference evidence="1" key="1">
    <citation type="submission" date="2020-05" db="EMBL/GenBank/DDBJ databases">
        <title>Large-scale comparative analyses of tick genomes elucidate their genetic diversity and vector capacities.</title>
        <authorList>
            <person name="Jia N."/>
            <person name="Wang J."/>
            <person name="Shi W."/>
            <person name="Du L."/>
            <person name="Sun Y."/>
            <person name="Zhan W."/>
            <person name="Jiang J."/>
            <person name="Wang Q."/>
            <person name="Zhang B."/>
            <person name="Ji P."/>
            <person name="Sakyi L.B."/>
            <person name="Cui X."/>
            <person name="Yuan T."/>
            <person name="Jiang B."/>
            <person name="Yang W."/>
            <person name="Lam T.T.-Y."/>
            <person name="Chang Q."/>
            <person name="Ding S."/>
            <person name="Wang X."/>
            <person name="Zhu J."/>
            <person name="Ruan X."/>
            <person name="Zhao L."/>
            <person name="Wei J."/>
            <person name="Que T."/>
            <person name="Du C."/>
            <person name="Cheng J."/>
            <person name="Dai P."/>
            <person name="Han X."/>
            <person name="Huang E."/>
            <person name="Gao Y."/>
            <person name="Liu J."/>
            <person name="Shao H."/>
            <person name="Ye R."/>
            <person name="Li L."/>
            <person name="Wei W."/>
            <person name="Wang X."/>
            <person name="Wang C."/>
            <person name="Yang T."/>
            <person name="Huo Q."/>
            <person name="Li W."/>
            <person name="Guo W."/>
            <person name="Chen H."/>
            <person name="Zhou L."/>
            <person name="Ni X."/>
            <person name="Tian J."/>
            <person name="Zhou Y."/>
            <person name="Sheng Y."/>
            <person name="Liu T."/>
            <person name="Pan Y."/>
            <person name="Xia L."/>
            <person name="Li J."/>
            <person name="Zhao F."/>
            <person name="Cao W."/>
        </authorList>
    </citation>
    <scope>NUCLEOTIDE SEQUENCE</scope>
    <source>
        <strain evidence="1">Dsil-2018</strain>
    </source>
</reference>
<proteinExistence type="predicted"/>
<protein>
    <submittedName>
        <fullName evidence="1">Uncharacterized protein</fullName>
    </submittedName>
</protein>
<dbReference type="Proteomes" id="UP000821865">
    <property type="component" value="Chromosome 1"/>
</dbReference>
<comment type="caution">
    <text evidence="1">The sequence shown here is derived from an EMBL/GenBank/DDBJ whole genome shotgun (WGS) entry which is preliminary data.</text>
</comment>
<keyword evidence="2" id="KW-1185">Reference proteome</keyword>
<gene>
    <name evidence="1" type="ORF">HPB49_020853</name>
</gene>
<dbReference type="EMBL" id="CM023470">
    <property type="protein sequence ID" value="KAH7981002.1"/>
    <property type="molecule type" value="Genomic_DNA"/>
</dbReference>